<gene>
    <name evidence="1" type="ORF">HPP92_012731</name>
</gene>
<evidence type="ECO:0000313" key="1">
    <source>
        <dbReference type="EMBL" id="KAG0475890.1"/>
    </source>
</evidence>
<sequence>MGRPSVPLLLSENLHLKQLTLNFVPAHPPCIIITTMPSLIISHNPSVCHHPLSASPILAPRSIGIILIWPYQSPRLSPTPHHPYQSVAPPLLSTLLTDMSFD</sequence>
<comment type="caution">
    <text evidence="1">The sequence shown here is derived from an EMBL/GenBank/DDBJ whole genome shotgun (WGS) entry which is preliminary data.</text>
</comment>
<dbReference type="AlphaFoldDB" id="A0A835QT74"/>
<protein>
    <submittedName>
        <fullName evidence="1">Uncharacterized protein</fullName>
    </submittedName>
</protein>
<dbReference type="OrthoDB" id="339325at2759"/>
<name>A0A835QT74_VANPL</name>
<proteinExistence type="predicted"/>
<accession>A0A835QT74</accession>
<reference evidence="1 2" key="1">
    <citation type="journal article" date="2020" name="Nat. Food">
        <title>A phased Vanilla planifolia genome enables genetic improvement of flavour and production.</title>
        <authorList>
            <person name="Hasing T."/>
            <person name="Tang H."/>
            <person name="Brym M."/>
            <person name="Khazi F."/>
            <person name="Huang T."/>
            <person name="Chambers A.H."/>
        </authorList>
    </citation>
    <scope>NUCLEOTIDE SEQUENCE [LARGE SCALE GENOMIC DNA]</scope>
    <source>
        <tissue evidence="1">Leaf</tissue>
    </source>
</reference>
<organism evidence="1 2">
    <name type="scientific">Vanilla planifolia</name>
    <name type="common">Vanilla</name>
    <dbReference type="NCBI Taxonomy" id="51239"/>
    <lineage>
        <taxon>Eukaryota</taxon>
        <taxon>Viridiplantae</taxon>
        <taxon>Streptophyta</taxon>
        <taxon>Embryophyta</taxon>
        <taxon>Tracheophyta</taxon>
        <taxon>Spermatophyta</taxon>
        <taxon>Magnoliopsida</taxon>
        <taxon>Liliopsida</taxon>
        <taxon>Asparagales</taxon>
        <taxon>Orchidaceae</taxon>
        <taxon>Vanilloideae</taxon>
        <taxon>Vanilleae</taxon>
        <taxon>Vanilla</taxon>
    </lineage>
</organism>
<evidence type="ECO:0000313" key="2">
    <source>
        <dbReference type="Proteomes" id="UP000636800"/>
    </source>
</evidence>
<dbReference type="EMBL" id="JADCNL010000006">
    <property type="protein sequence ID" value="KAG0475890.1"/>
    <property type="molecule type" value="Genomic_DNA"/>
</dbReference>
<dbReference type="Proteomes" id="UP000636800">
    <property type="component" value="Chromosome 6"/>
</dbReference>
<keyword evidence="2" id="KW-1185">Reference proteome</keyword>